<reference evidence="10 11" key="1">
    <citation type="submission" date="2018-07" db="EMBL/GenBank/DDBJ databases">
        <title>Draft Genome Assemblies for Five Robust Yarrowia lipolytica Strains Exhibiting High Lipid Production and Pentose Sugar Utilization and Sugar Alcohol Secretion from Undetoxified Lignocellulosic Biomass Hydrolysates.</title>
        <authorList>
            <consortium name="DOE Joint Genome Institute"/>
            <person name="Walker C."/>
            <person name="Ryu S."/>
            <person name="Na H."/>
            <person name="Zane M."/>
            <person name="LaButti K."/>
            <person name="Lipzen A."/>
            <person name="Haridas S."/>
            <person name="Barry K."/>
            <person name="Grigoriev I.V."/>
            <person name="Quarterman J."/>
            <person name="Slininger P."/>
            <person name="Dien B."/>
            <person name="Trinh C.T."/>
        </authorList>
    </citation>
    <scope>NUCLEOTIDE SEQUENCE [LARGE SCALE GENOMIC DNA]</scope>
    <source>
        <strain evidence="10 11">YB392</strain>
    </source>
</reference>
<dbReference type="GO" id="GO:0005742">
    <property type="term" value="C:mitochondrial outer membrane translocase complex"/>
    <property type="evidence" value="ECO:0007669"/>
    <property type="project" value="InterPro"/>
</dbReference>
<evidence type="ECO:0008006" key="12">
    <source>
        <dbReference type="Google" id="ProtNLM"/>
    </source>
</evidence>
<keyword evidence="7" id="KW-1133">Transmembrane helix</keyword>
<evidence type="ECO:0000256" key="8">
    <source>
        <dbReference type="ARBA" id="ARBA00023128"/>
    </source>
</evidence>
<dbReference type="Pfam" id="PF08038">
    <property type="entry name" value="Tom7"/>
    <property type="match status" value="1"/>
</dbReference>
<keyword evidence="8" id="KW-0496">Mitochondrion</keyword>
<keyword evidence="3" id="KW-0813">Transport</keyword>
<evidence type="ECO:0000256" key="9">
    <source>
        <dbReference type="ARBA" id="ARBA00023136"/>
    </source>
</evidence>
<dbReference type="InterPro" id="IPR012621">
    <property type="entry name" value="Tom7"/>
</dbReference>
<evidence type="ECO:0000256" key="3">
    <source>
        <dbReference type="ARBA" id="ARBA00022448"/>
    </source>
</evidence>
<dbReference type="OMA" id="WIPFVIY"/>
<evidence type="ECO:0000256" key="5">
    <source>
        <dbReference type="ARBA" id="ARBA00022787"/>
    </source>
</evidence>
<evidence type="ECO:0000313" key="11">
    <source>
        <dbReference type="Proteomes" id="UP000256601"/>
    </source>
</evidence>
<evidence type="ECO:0000256" key="2">
    <source>
        <dbReference type="ARBA" id="ARBA00010917"/>
    </source>
</evidence>
<keyword evidence="6" id="KW-0653">Protein transport</keyword>
<accession>A0A371BWV5</accession>
<evidence type="ECO:0000256" key="6">
    <source>
        <dbReference type="ARBA" id="ARBA00022927"/>
    </source>
</evidence>
<evidence type="ECO:0000256" key="1">
    <source>
        <dbReference type="ARBA" id="ARBA00004572"/>
    </source>
</evidence>
<organism evidence="10 11">
    <name type="scientific">Yarrowia lipolytica</name>
    <name type="common">Candida lipolytica</name>
    <dbReference type="NCBI Taxonomy" id="4952"/>
    <lineage>
        <taxon>Eukaryota</taxon>
        <taxon>Fungi</taxon>
        <taxon>Dikarya</taxon>
        <taxon>Ascomycota</taxon>
        <taxon>Saccharomycotina</taxon>
        <taxon>Dipodascomycetes</taxon>
        <taxon>Dipodascales</taxon>
        <taxon>Dipodascales incertae sedis</taxon>
        <taxon>Yarrowia</taxon>
    </lineage>
</organism>
<keyword evidence="4" id="KW-0812">Transmembrane</keyword>
<dbReference type="Proteomes" id="UP000256601">
    <property type="component" value="Unassembled WGS sequence"/>
</dbReference>
<protein>
    <recommendedName>
        <fullName evidence="12">Mitochondrial import receptor subunit TOM7</fullName>
    </recommendedName>
</protein>
<dbReference type="AlphaFoldDB" id="A0A371BWV5"/>
<evidence type="ECO:0000313" key="10">
    <source>
        <dbReference type="EMBL" id="RDW22556.1"/>
    </source>
</evidence>
<evidence type="ECO:0000256" key="7">
    <source>
        <dbReference type="ARBA" id="ARBA00022989"/>
    </source>
</evidence>
<gene>
    <name evidence="10" type="ORF">B0I71DRAFT_25395</name>
</gene>
<dbReference type="GO" id="GO:0030150">
    <property type="term" value="P:protein import into mitochondrial matrix"/>
    <property type="evidence" value="ECO:0007669"/>
    <property type="project" value="InterPro"/>
</dbReference>
<comment type="similarity">
    <text evidence="2">Belongs to the Tom7 family.</text>
</comment>
<keyword evidence="5" id="KW-1000">Mitochondrion outer membrane</keyword>
<sequence>MIFQLSEESRERISKVLDLGRVALHYGWIPFVIYVGEYESEYSVGADTSVLTSV</sequence>
<dbReference type="VEuPathDB" id="FungiDB:YALI0_A16868g"/>
<proteinExistence type="inferred from homology"/>
<keyword evidence="9" id="KW-0472">Membrane</keyword>
<name>A0A371BWV5_YARLL</name>
<comment type="subcellular location">
    <subcellularLocation>
        <location evidence="1">Mitochondrion outer membrane</location>
        <topology evidence="1">Single-pass membrane protein</topology>
    </subcellularLocation>
</comment>
<dbReference type="EMBL" id="KZ859217">
    <property type="protein sequence ID" value="RDW22556.1"/>
    <property type="molecule type" value="Genomic_DNA"/>
</dbReference>
<evidence type="ECO:0000256" key="4">
    <source>
        <dbReference type="ARBA" id="ARBA00022692"/>
    </source>
</evidence>